<dbReference type="RefSeq" id="WP_380825437.1">
    <property type="nucleotide sequence ID" value="NZ_JBHTCG010000004.1"/>
</dbReference>
<feature type="domain" description="CHRD" evidence="1">
    <location>
        <begin position="71"/>
        <end position="193"/>
    </location>
</feature>
<proteinExistence type="predicted"/>
<organism evidence="2 3">
    <name type="scientific">Sphaerisporangium rhizosphaerae</name>
    <dbReference type="NCBI Taxonomy" id="2269375"/>
    <lineage>
        <taxon>Bacteria</taxon>
        <taxon>Bacillati</taxon>
        <taxon>Actinomycetota</taxon>
        <taxon>Actinomycetes</taxon>
        <taxon>Streptosporangiales</taxon>
        <taxon>Streptosporangiaceae</taxon>
        <taxon>Sphaerisporangium</taxon>
    </lineage>
</organism>
<dbReference type="SMART" id="SM00754">
    <property type="entry name" value="CHRD"/>
    <property type="match status" value="1"/>
</dbReference>
<dbReference type="EMBL" id="JBHTCG010000004">
    <property type="protein sequence ID" value="MFC7382249.1"/>
    <property type="molecule type" value="Genomic_DNA"/>
</dbReference>
<accession>A0ABW2NZF8</accession>
<evidence type="ECO:0000313" key="2">
    <source>
        <dbReference type="EMBL" id="MFC7382249.1"/>
    </source>
</evidence>
<reference evidence="3" key="1">
    <citation type="journal article" date="2019" name="Int. J. Syst. Evol. Microbiol.">
        <title>The Global Catalogue of Microorganisms (GCM) 10K type strain sequencing project: providing services to taxonomists for standard genome sequencing and annotation.</title>
        <authorList>
            <consortium name="The Broad Institute Genomics Platform"/>
            <consortium name="The Broad Institute Genome Sequencing Center for Infectious Disease"/>
            <person name="Wu L."/>
            <person name="Ma J."/>
        </authorList>
    </citation>
    <scope>NUCLEOTIDE SEQUENCE [LARGE SCALE GENOMIC DNA]</scope>
    <source>
        <strain evidence="3">CECT 7649</strain>
    </source>
</reference>
<sequence>MNVQQTTGTTTSWQRLAGRVAAGAVTAALAVGIAAIPAGAATTPAATSAASVSAASTVSAAGHVTVKPKSYYFGAVLLGRNEVREPGKKVNDRDGVAVAKFRIQGDRMFYLVQWKRTGRPTAFHIHRGKAGVNGPVVIDLLHDGKIRGNTAFGSVKVKDLSVLAGIKKNPRNWYANMHTKQFADGAVRGQLLKTGRW</sequence>
<evidence type="ECO:0000313" key="3">
    <source>
        <dbReference type="Proteomes" id="UP001596496"/>
    </source>
</evidence>
<evidence type="ECO:0000259" key="1">
    <source>
        <dbReference type="SMART" id="SM00754"/>
    </source>
</evidence>
<gene>
    <name evidence="2" type="ORF">ACFQSB_08535</name>
</gene>
<keyword evidence="3" id="KW-1185">Reference proteome</keyword>
<protein>
    <submittedName>
        <fullName evidence="2">CHRD domain-containing protein</fullName>
    </submittedName>
</protein>
<name>A0ABW2NZF8_9ACTN</name>
<dbReference type="InterPro" id="IPR010895">
    <property type="entry name" value="CHRD"/>
</dbReference>
<dbReference type="Proteomes" id="UP001596496">
    <property type="component" value="Unassembled WGS sequence"/>
</dbReference>
<dbReference type="Pfam" id="PF07452">
    <property type="entry name" value="CHRD"/>
    <property type="match status" value="1"/>
</dbReference>
<comment type="caution">
    <text evidence="2">The sequence shown here is derived from an EMBL/GenBank/DDBJ whole genome shotgun (WGS) entry which is preliminary data.</text>
</comment>